<dbReference type="Proteomes" id="UP000197097">
    <property type="component" value="Unassembled WGS sequence"/>
</dbReference>
<protein>
    <submittedName>
        <fullName evidence="1">Uncharacterized protein</fullName>
    </submittedName>
</protein>
<dbReference type="EMBL" id="NISJ01000016">
    <property type="protein sequence ID" value="OWQ91111.1"/>
    <property type="molecule type" value="Genomic_DNA"/>
</dbReference>
<proteinExistence type="predicted"/>
<keyword evidence="2" id="KW-1185">Reference proteome</keyword>
<name>A0A246JF14_9SPHN</name>
<reference evidence="1 2" key="1">
    <citation type="journal article" date="2002" name="Int. J. Syst. Evol. Microbiol.">
        <title>Sphingopyxis witflariensis sp. nov., isolated from activated sludge.</title>
        <authorList>
            <person name="Kampfer P."/>
            <person name="Witzenberger R."/>
            <person name="Denner E.B."/>
            <person name="Busse H.J."/>
            <person name="Neef A."/>
        </authorList>
    </citation>
    <scope>NUCLEOTIDE SEQUENCE [LARGE SCALE GENOMIC DNA]</scope>
    <source>
        <strain evidence="1 2">DSM 14551</strain>
    </source>
</reference>
<evidence type="ECO:0000313" key="1">
    <source>
        <dbReference type="EMBL" id="OWQ91111.1"/>
    </source>
</evidence>
<dbReference type="AlphaFoldDB" id="A0A246JF14"/>
<organism evidence="1 2">
    <name type="scientific">Sphingopyxis witflariensis</name>
    <dbReference type="NCBI Taxonomy" id="173675"/>
    <lineage>
        <taxon>Bacteria</taxon>
        <taxon>Pseudomonadati</taxon>
        <taxon>Pseudomonadota</taxon>
        <taxon>Alphaproteobacteria</taxon>
        <taxon>Sphingomonadales</taxon>
        <taxon>Sphingomonadaceae</taxon>
        <taxon>Sphingopyxis</taxon>
    </lineage>
</organism>
<accession>A0A246JF14</accession>
<comment type="caution">
    <text evidence="1">The sequence shown here is derived from an EMBL/GenBank/DDBJ whole genome shotgun (WGS) entry which is preliminary data.</text>
</comment>
<gene>
    <name evidence="1" type="ORF">CDQ91_19430</name>
</gene>
<evidence type="ECO:0000313" key="2">
    <source>
        <dbReference type="Proteomes" id="UP000197097"/>
    </source>
</evidence>
<sequence length="164" mass="18720">MLQMKQLECIMPIIETSHKLSSDQEEYRVCSGSFVFFRVIVGENRCRLMTATASEDTGEYRAFDDQKRLLDSTLSVFADLDMESVLKEDHAGRQYLETEVFNDAKDLVHVATTVLDRLGFEDISVLALREMKAVHNEFSTDYTGEDAYLSDGMWVTADGRLVQR</sequence>